<dbReference type="InterPro" id="IPR012337">
    <property type="entry name" value="RNaseH-like_sf"/>
</dbReference>
<keyword evidence="3" id="KW-1185">Reference proteome</keyword>
<gene>
    <name evidence="2" type="ORF">DP107_03360</name>
</gene>
<dbReference type="GO" id="GO:0003676">
    <property type="term" value="F:nucleic acid binding"/>
    <property type="evidence" value="ECO:0007669"/>
    <property type="project" value="InterPro"/>
</dbReference>
<dbReference type="PANTHER" id="PTHR47723:SF19">
    <property type="entry name" value="POLYNUCLEOTIDYL TRANSFERASE, RIBONUCLEASE H-LIKE SUPERFAMILY PROTEIN"/>
    <property type="match status" value="1"/>
</dbReference>
<dbReference type="CDD" id="cd09279">
    <property type="entry name" value="RNase_HI_like"/>
    <property type="match status" value="1"/>
</dbReference>
<dbReference type="Pfam" id="PF13456">
    <property type="entry name" value="RVT_3"/>
    <property type="match status" value="1"/>
</dbReference>
<dbReference type="InParanoid" id="A0A554NFX1"/>
<dbReference type="Proteomes" id="UP000319894">
    <property type="component" value="Unassembled WGS sequence"/>
</dbReference>
<dbReference type="RefSeq" id="WP_144260709.1">
    <property type="nucleotide sequence ID" value="NZ_QMDX01000001.1"/>
</dbReference>
<sequence>MSGDLQVLPAEPLSPLAERVERVLERFGYEAEAAIAAIDDAVPGYGGLFGPETTSAELRTAMDRILETDGPQHTSPVPEGDGFVLYVDGSARNNPGPAGAGAVILDTAGDELVRMGRPVGSRADNNTAEYVALQLGLAELLRRYDPTEVEIRIDSMTVIRSVWGDEPTTIDGTERYAGAAAELLTRLPTQDWQHLVDSDPNPADALATFGADVAEMGPSG</sequence>
<dbReference type="AlphaFoldDB" id="A0A554NFX1"/>
<comment type="caution">
    <text evidence="2">The sequence shown here is derived from an EMBL/GenBank/DDBJ whole genome shotgun (WGS) entry which is preliminary data.</text>
</comment>
<dbReference type="InterPro" id="IPR053151">
    <property type="entry name" value="RNase_H-like"/>
</dbReference>
<proteinExistence type="predicted"/>
<reference evidence="2 3" key="1">
    <citation type="submission" date="2018-06" db="EMBL/GenBank/DDBJ databases">
        <title>Natronomonas sp. F16-60 a new haloarchaeon isolated from a solar saltern of Isla Cristina, Huelva, Spain.</title>
        <authorList>
            <person name="Duran-Viseras A."/>
            <person name="Sanchez-Porro C."/>
            <person name="Ventosa A."/>
        </authorList>
    </citation>
    <scope>NUCLEOTIDE SEQUENCE [LARGE SCALE GENOMIC DNA]</scope>
    <source>
        <strain evidence="2 3">F16-60</strain>
    </source>
</reference>
<accession>A0A554NFX1</accession>
<dbReference type="PANTHER" id="PTHR47723">
    <property type="entry name" value="OS05G0353850 PROTEIN"/>
    <property type="match status" value="1"/>
</dbReference>
<dbReference type="InterPro" id="IPR036397">
    <property type="entry name" value="RNaseH_sf"/>
</dbReference>
<evidence type="ECO:0000259" key="1">
    <source>
        <dbReference type="PROSITE" id="PS50879"/>
    </source>
</evidence>
<dbReference type="EMBL" id="QMDX01000001">
    <property type="protein sequence ID" value="TSD16205.1"/>
    <property type="molecule type" value="Genomic_DNA"/>
</dbReference>
<evidence type="ECO:0000313" key="3">
    <source>
        <dbReference type="Proteomes" id="UP000319894"/>
    </source>
</evidence>
<organism evidence="2 3">
    <name type="scientific">Haloglomus irregulare</name>
    <dbReference type="NCBI Taxonomy" id="2234134"/>
    <lineage>
        <taxon>Archaea</taxon>
        <taxon>Methanobacteriati</taxon>
        <taxon>Methanobacteriota</taxon>
        <taxon>Stenosarchaea group</taxon>
        <taxon>Halobacteria</taxon>
        <taxon>Halobacteriales</taxon>
        <taxon>Natronomonadaceae</taxon>
        <taxon>Haloglomus</taxon>
    </lineage>
</organism>
<dbReference type="Gene3D" id="3.30.420.10">
    <property type="entry name" value="Ribonuclease H-like superfamily/Ribonuclease H"/>
    <property type="match status" value="1"/>
</dbReference>
<dbReference type="OrthoDB" id="333599at2157"/>
<dbReference type="PROSITE" id="PS50879">
    <property type="entry name" value="RNASE_H_1"/>
    <property type="match status" value="1"/>
</dbReference>
<protein>
    <submittedName>
        <fullName evidence="2">Ribonuclease H</fullName>
    </submittedName>
</protein>
<dbReference type="GO" id="GO:0004523">
    <property type="term" value="F:RNA-DNA hybrid ribonuclease activity"/>
    <property type="evidence" value="ECO:0007669"/>
    <property type="project" value="InterPro"/>
</dbReference>
<dbReference type="SUPFAM" id="SSF53098">
    <property type="entry name" value="Ribonuclease H-like"/>
    <property type="match status" value="1"/>
</dbReference>
<evidence type="ECO:0000313" key="2">
    <source>
        <dbReference type="EMBL" id="TSD16205.1"/>
    </source>
</evidence>
<dbReference type="InterPro" id="IPR002156">
    <property type="entry name" value="RNaseH_domain"/>
</dbReference>
<name>A0A554NFX1_9EURY</name>
<feature type="domain" description="RNase H type-1" evidence="1">
    <location>
        <begin position="79"/>
        <end position="212"/>
    </location>
</feature>